<gene>
    <name evidence="2" type="ORF">B0H63DRAFT_463842</name>
</gene>
<proteinExistence type="predicted"/>
<accession>A0AAE0U3I5</accession>
<dbReference type="AlphaFoldDB" id="A0AAE0U3I5"/>
<dbReference type="InterPro" id="IPR015157">
    <property type="entry name" value="TMA7"/>
</dbReference>
<keyword evidence="3" id="KW-1185">Reference proteome</keyword>
<name>A0AAE0U3I5_9PEZI</name>
<sequence length="69" mass="7228">MGGQSRAGGKAKPLKAPKKGENNYDEDDLAFLEKKKAEEKAKKELAAKVSGKGGPLNTGSQGIKKSGKK</sequence>
<evidence type="ECO:0000256" key="1">
    <source>
        <dbReference type="SAM" id="MobiDB-lite"/>
    </source>
</evidence>
<feature type="region of interest" description="Disordered" evidence="1">
    <location>
        <begin position="39"/>
        <end position="69"/>
    </location>
</feature>
<dbReference type="Proteomes" id="UP001285441">
    <property type="component" value="Unassembled WGS sequence"/>
</dbReference>
<dbReference type="PANTHER" id="PTHR28632">
    <property type="entry name" value="TRANSLATION MACHINERY-ASSOCIATED PROTEIN 7"/>
    <property type="match status" value="1"/>
</dbReference>
<dbReference type="Pfam" id="PF09072">
    <property type="entry name" value="TMA7"/>
    <property type="match status" value="1"/>
</dbReference>
<reference evidence="2" key="2">
    <citation type="submission" date="2023-06" db="EMBL/GenBank/DDBJ databases">
        <authorList>
            <consortium name="Lawrence Berkeley National Laboratory"/>
            <person name="Haridas S."/>
            <person name="Hensen N."/>
            <person name="Bonometti L."/>
            <person name="Westerberg I."/>
            <person name="Brannstrom I.O."/>
            <person name="Guillou S."/>
            <person name="Cros-Aarteil S."/>
            <person name="Calhoun S."/>
            <person name="Kuo A."/>
            <person name="Mondo S."/>
            <person name="Pangilinan J."/>
            <person name="Riley R."/>
            <person name="LaButti K."/>
            <person name="Andreopoulos B."/>
            <person name="Lipzen A."/>
            <person name="Chen C."/>
            <person name="Yanf M."/>
            <person name="Daum C."/>
            <person name="Ng V."/>
            <person name="Clum A."/>
            <person name="Steindorff A."/>
            <person name="Ohm R."/>
            <person name="Martin F."/>
            <person name="Silar P."/>
            <person name="Natvig D."/>
            <person name="Lalanne C."/>
            <person name="Gautier V."/>
            <person name="Ament-velasquez S.L."/>
            <person name="Kruys A."/>
            <person name="Hutchinson M.I."/>
            <person name="Powell A.J."/>
            <person name="Barry K."/>
            <person name="Miller A.N."/>
            <person name="Grigoriev I.V."/>
            <person name="Debuchy R."/>
            <person name="Gladieux P."/>
            <person name="Thoren M.H."/>
            <person name="Johannesson H."/>
        </authorList>
    </citation>
    <scope>NUCLEOTIDE SEQUENCE</scope>
    <source>
        <strain evidence="2">CBS 232.78</strain>
    </source>
</reference>
<organism evidence="2 3">
    <name type="scientific">Podospora didyma</name>
    <dbReference type="NCBI Taxonomy" id="330526"/>
    <lineage>
        <taxon>Eukaryota</taxon>
        <taxon>Fungi</taxon>
        <taxon>Dikarya</taxon>
        <taxon>Ascomycota</taxon>
        <taxon>Pezizomycotina</taxon>
        <taxon>Sordariomycetes</taxon>
        <taxon>Sordariomycetidae</taxon>
        <taxon>Sordariales</taxon>
        <taxon>Podosporaceae</taxon>
        <taxon>Podospora</taxon>
    </lineage>
</organism>
<dbReference type="EMBL" id="JAULSW010000002">
    <property type="protein sequence ID" value="KAK3389511.1"/>
    <property type="molecule type" value="Genomic_DNA"/>
</dbReference>
<comment type="caution">
    <text evidence="2">The sequence shown here is derived from an EMBL/GenBank/DDBJ whole genome shotgun (WGS) entry which is preliminary data.</text>
</comment>
<protein>
    <submittedName>
        <fullName evidence="2">Translation machinery associated TMA7</fullName>
    </submittedName>
</protein>
<reference evidence="2" key="1">
    <citation type="journal article" date="2023" name="Mol. Phylogenet. Evol.">
        <title>Genome-scale phylogeny and comparative genomics of the fungal order Sordariales.</title>
        <authorList>
            <person name="Hensen N."/>
            <person name="Bonometti L."/>
            <person name="Westerberg I."/>
            <person name="Brannstrom I.O."/>
            <person name="Guillou S."/>
            <person name="Cros-Aarteil S."/>
            <person name="Calhoun S."/>
            <person name="Haridas S."/>
            <person name="Kuo A."/>
            <person name="Mondo S."/>
            <person name="Pangilinan J."/>
            <person name="Riley R."/>
            <person name="LaButti K."/>
            <person name="Andreopoulos B."/>
            <person name="Lipzen A."/>
            <person name="Chen C."/>
            <person name="Yan M."/>
            <person name="Daum C."/>
            <person name="Ng V."/>
            <person name="Clum A."/>
            <person name="Steindorff A."/>
            <person name="Ohm R.A."/>
            <person name="Martin F."/>
            <person name="Silar P."/>
            <person name="Natvig D.O."/>
            <person name="Lalanne C."/>
            <person name="Gautier V."/>
            <person name="Ament-Velasquez S.L."/>
            <person name="Kruys A."/>
            <person name="Hutchinson M.I."/>
            <person name="Powell A.J."/>
            <person name="Barry K."/>
            <person name="Miller A.N."/>
            <person name="Grigoriev I.V."/>
            <person name="Debuchy R."/>
            <person name="Gladieux P."/>
            <person name="Hiltunen Thoren M."/>
            <person name="Johannesson H."/>
        </authorList>
    </citation>
    <scope>NUCLEOTIDE SEQUENCE</scope>
    <source>
        <strain evidence="2">CBS 232.78</strain>
    </source>
</reference>
<feature type="region of interest" description="Disordered" evidence="1">
    <location>
        <begin position="1"/>
        <end position="27"/>
    </location>
</feature>
<evidence type="ECO:0000313" key="2">
    <source>
        <dbReference type="EMBL" id="KAK3389511.1"/>
    </source>
</evidence>
<evidence type="ECO:0000313" key="3">
    <source>
        <dbReference type="Proteomes" id="UP001285441"/>
    </source>
</evidence>